<dbReference type="KEGG" id="ccah:DWG20_08145"/>
<evidence type="ECO:0000256" key="4">
    <source>
        <dbReference type="ARBA" id="ARBA00022679"/>
    </source>
</evidence>
<sequence length="288" mass="33885">MKFVFAFLWGVRFLPIPLLHLLAELLGTLAWIAARERRRVGMVNVGLCFPELSLGQCRRLVRANFVQMLRLMLEYGICWYASAERIRKLVTVKNLHYVTDLREAGHDVIVFYPHFTAFEMGCFRLNQDLPLVSVYSHQKNKELDAAIYRHRQRYDNVKIVSRQESLRSIIKAMKADHTPFLYLPDQDFGPRDSLFVKFFNTDAATIPGLARIARLANARVVPAIARRVGFRFEIEFYPAWDNFPSDDVVADTRRMNAFLEDRIRECPEQYFWLHKRFKTRPEGEARFY</sequence>
<evidence type="ECO:0000256" key="6">
    <source>
        <dbReference type="ARBA" id="ARBA00023315"/>
    </source>
</evidence>
<accession>A0A345Y652</accession>
<name>A0A345Y652_9NEIS</name>
<keyword evidence="5" id="KW-0472">Membrane</keyword>
<dbReference type="GO" id="GO:0016746">
    <property type="term" value="F:acyltransferase activity"/>
    <property type="evidence" value="ECO:0007669"/>
    <property type="project" value="UniProtKB-KW"/>
</dbReference>
<evidence type="ECO:0000256" key="2">
    <source>
        <dbReference type="ARBA" id="ARBA00022475"/>
    </source>
</evidence>
<evidence type="ECO:0000256" key="5">
    <source>
        <dbReference type="ARBA" id="ARBA00023136"/>
    </source>
</evidence>
<dbReference type="GO" id="GO:0009247">
    <property type="term" value="P:glycolipid biosynthetic process"/>
    <property type="evidence" value="ECO:0007669"/>
    <property type="project" value="UniProtKB-ARBA"/>
</dbReference>
<dbReference type="OrthoDB" id="9803456at2"/>
<comment type="subcellular location">
    <subcellularLocation>
        <location evidence="1">Cell inner membrane</location>
    </subcellularLocation>
</comment>
<evidence type="ECO:0000313" key="7">
    <source>
        <dbReference type="EMBL" id="AXK39404.1"/>
    </source>
</evidence>
<dbReference type="InterPro" id="IPR004960">
    <property type="entry name" value="LipA_acyltrans"/>
</dbReference>
<reference evidence="7 8" key="1">
    <citation type="submission" date="2018-07" db="EMBL/GenBank/DDBJ databases">
        <title>Crenobacter cavernae sp. nov., isolated from a karst cave.</title>
        <authorList>
            <person name="Zhu H."/>
        </authorList>
    </citation>
    <scope>NUCLEOTIDE SEQUENCE [LARGE SCALE GENOMIC DNA]</scope>
    <source>
        <strain evidence="7 8">K1W11S-77</strain>
    </source>
</reference>
<dbReference type="GO" id="GO:0005886">
    <property type="term" value="C:plasma membrane"/>
    <property type="evidence" value="ECO:0007669"/>
    <property type="project" value="UniProtKB-SubCell"/>
</dbReference>
<keyword evidence="3" id="KW-0997">Cell inner membrane</keyword>
<dbReference type="Proteomes" id="UP000254537">
    <property type="component" value="Chromosome"/>
</dbReference>
<dbReference type="PANTHER" id="PTHR30606:SF9">
    <property type="entry name" value="LIPID A BIOSYNTHESIS LAUROYLTRANSFERASE"/>
    <property type="match status" value="1"/>
</dbReference>
<keyword evidence="6 7" id="KW-0012">Acyltransferase</keyword>
<dbReference type="RefSeq" id="WP_115433337.1">
    <property type="nucleotide sequence ID" value="NZ_CP031337.1"/>
</dbReference>
<dbReference type="CDD" id="cd07984">
    <property type="entry name" value="LPLAT_LABLAT-like"/>
    <property type="match status" value="1"/>
</dbReference>
<protein>
    <submittedName>
        <fullName evidence="7">Lipid A biosynthesis lauroyl acyltransferase</fullName>
    </submittedName>
</protein>
<dbReference type="PANTHER" id="PTHR30606">
    <property type="entry name" value="LIPID A BIOSYNTHESIS LAUROYL ACYLTRANSFERASE"/>
    <property type="match status" value="1"/>
</dbReference>
<gene>
    <name evidence="7" type="ORF">DWG20_08145</name>
</gene>
<dbReference type="Pfam" id="PF03279">
    <property type="entry name" value="Lip_A_acyltrans"/>
    <property type="match status" value="1"/>
</dbReference>
<organism evidence="7 8">
    <name type="scientific">Crenobacter cavernae</name>
    <dbReference type="NCBI Taxonomy" id="2290923"/>
    <lineage>
        <taxon>Bacteria</taxon>
        <taxon>Pseudomonadati</taxon>
        <taxon>Pseudomonadota</taxon>
        <taxon>Betaproteobacteria</taxon>
        <taxon>Neisseriales</taxon>
        <taxon>Neisseriaceae</taxon>
        <taxon>Crenobacter</taxon>
    </lineage>
</organism>
<evidence type="ECO:0000313" key="8">
    <source>
        <dbReference type="Proteomes" id="UP000254537"/>
    </source>
</evidence>
<dbReference type="PIRSF" id="PIRSF026649">
    <property type="entry name" value="MsbB"/>
    <property type="match status" value="1"/>
</dbReference>
<proteinExistence type="predicted"/>
<dbReference type="EMBL" id="CP031337">
    <property type="protein sequence ID" value="AXK39404.1"/>
    <property type="molecule type" value="Genomic_DNA"/>
</dbReference>
<evidence type="ECO:0000256" key="1">
    <source>
        <dbReference type="ARBA" id="ARBA00004533"/>
    </source>
</evidence>
<dbReference type="NCBIfam" id="NF006432">
    <property type="entry name" value="PRK08706.1"/>
    <property type="match status" value="1"/>
</dbReference>
<keyword evidence="4 7" id="KW-0808">Transferase</keyword>
<dbReference type="AlphaFoldDB" id="A0A345Y652"/>
<evidence type="ECO:0000256" key="3">
    <source>
        <dbReference type="ARBA" id="ARBA00022519"/>
    </source>
</evidence>
<keyword evidence="2" id="KW-1003">Cell membrane</keyword>